<keyword evidence="1" id="KW-0812">Transmembrane</keyword>
<dbReference type="EMBL" id="CP042437">
    <property type="protein sequence ID" value="QEC79767.1"/>
    <property type="molecule type" value="Genomic_DNA"/>
</dbReference>
<keyword evidence="3" id="KW-1185">Reference proteome</keyword>
<protein>
    <submittedName>
        <fullName evidence="2">Uncharacterized protein</fullName>
    </submittedName>
</protein>
<evidence type="ECO:0000256" key="1">
    <source>
        <dbReference type="SAM" id="Phobius"/>
    </source>
</evidence>
<accession>A0A5B8W8I7</accession>
<feature type="transmembrane region" description="Helical" evidence="1">
    <location>
        <begin position="9"/>
        <end position="28"/>
    </location>
</feature>
<name>A0A5B8W8I7_9SPHI</name>
<dbReference type="AlphaFoldDB" id="A0A5B8W8I7"/>
<feature type="transmembrane region" description="Helical" evidence="1">
    <location>
        <begin position="129"/>
        <end position="150"/>
    </location>
</feature>
<gene>
    <name evidence="2" type="ORF">FSB76_28830</name>
</gene>
<evidence type="ECO:0000313" key="3">
    <source>
        <dbReference type="Proteomes" id="UP000321362"/>
    </source>
</evidence>
<evidence type="ECO:0000313" key="2">
    <source>
        <dbReference type="EMBL" id="QEC79767.1"/>
    </source>
</evidence>
<keyword evidence="1" id="KW-0472">Membrane</keyword>
<feature type="transmembrane region" description="Helical" evidence="1">
    <location>
        <begin position="73"/>
        <end position="92"/>
    </location>
</feature>
<organism evidence="2 3">
    <name type="scientific">Mucilaginibacter ginsenosidivorax</name>
    <dbReference type="NCBI Taxonomy" id="862126"/>
    <lineage>
        <taxon>Bacteria</taxon>
        <taxon>Pseudomonadati</taxon>
        <taxon>Bacteroidota</taxon>
        <taxon>Sphingobacteriia</taxon>
        <taxon>Sphingobacteriales</taxon>
        <taxon>Sphingobacteriaceae</taxon>
        <taxon>Mucilaginibacter</taxon>
    </lineage>
</organism>
<proteinExistence type="predicted"/>
<reference evidence="2 3" key="1">
    <citation type="journal article" date="2013" name="J. Microbiol.">
        <title>Mucilaginibacter ginsenosidivorax sp. nov., with ginsenoside converting activity isolated from sediment.</title>
        <authorList>
            <person name="Kim J.K."/>
            <person name="Choi T.E."/>
            <person name="Liu Q.M."/>
            <person name="Park H.Y."/>
            <person name="Yi T.H."/>
            <person name="Yoon M.H."/>
            <person name="Kim S.C."/>
            <person name="Im W.T."/>
        </authorList>
    </citation>
    <scope>NUCLEOTIDE SEQUENCE [LARGE SCALE GENOMIC DNA]</scope>
    <source>
        <strain evidence="2 3">KHI28</strain>
    </source>
</reference>
<dbReference type="OrthoDB" id="9827467at2"/>
<sequence>MIVTVKNTYYMMAVNLLYTISVISSIALRFNDIPVGKLHLVSNEIVYIIPLIYLVLVLKYLKEDTSIITTCKIFIGVDVFISLYFVVVKVTAKNISLYYLLFLLSIIVVIIFIIQSARIQNKWLAYPMFTYGLAFLFITLLQLVASIIYSSMMFKYVSLTKVFIPGITFYILFKVVKYLAMDKGVNERVI</sequence>
<feature type="transmembrane region" description="Helical" evidence="1">
    <location>
        <begin position="162"/>
        <end position="180"/>
    </location>
</feature>
<keyword evidence="1" id="KW-1133">Transmembrane helix</keyword>
<feature type="transmembrane region" description="Helical" evidence="1">
    <location>
        <begin position="98"/>
        <end position="117"/>
    </location>
</feature>
<dbReference type="Proteomes" id="UP000321362">
    <property type="component" value="Chromosome"/>
</dbReference>
<dbReference type="RefSeq" id="WP_147059677.1">
    <property type="nucleotide sequence ID" value="NZ_CP042437.1"/>
</dbReference>
<feature type="transmembrane region" description="Helical" evidence="1">
    <location>
        <begin position="40"/>
        <end position="61"/>
    </location>
</feature>
<dbReference type="KEGG" id="mgk:FSB76_28830"/>